<dbReference type="Proteomes" id="UP000245667">
    <property type="component" value="Unassembled WGS sequence"/>
</dbReference>
<evidence type="ECO:0000313" key="9">
    <source>
        <dbReference type="Proteomes" id="UP000245667"/>
    </source>
</evidence>
<organism evidence="8 9">
    <name type="scientific">Maribacter polysiphoniae</name>
    <dbReference type="NCBI Taxonomy" id="429344"/>
    <lineage>
        <taxon>Bacteria</taxon>
        <taxon>Pseudomonadati</taxon>
        <taxon>Bacteroidota</taxon>
        <taxon>Flavobacteriia</taxon>
        <taxon>Flavobacteriales</taxon>
        <taxon>Flavobacteriaceae</taxon>
        <taxon>Maribacter</taxon>
    </lineage>
</organism>
<evidence type="ECO:0000256" key="3">
    <source>
        <dbReference type="ARBA" id="ARBA00023082"/>
    </source>
</evidence>
<dbReference type="InterPro" id="IPR036388">
    <property type="entry name" value="WH-like_DNA-bd_sf"/>
</dbReference>
<dbReference type="InterPro" id="IPR014284">
    <property type="entry name" value="RNA_pol_sigma-70_dom"/>
</dbReference>
<dbReference type="EMBL" id="JACWLN010000005">
    <property type="protein sequence ID" value="MBD1261375.1"/>
    <property type="molecule type" value="Genomic_DNA"/>
</dbReference>
<evidence type="ECO:0000313" key="10">
    <source>
        <dbReference type="Proteomes" id="UP000651837"/>
    </source>
</evidence>
<dbReference type="Pfam" id="PF04542">
    <property type="entry name" value="Sigma70_r2"/>
    <property type="match status" value="1"/>
</dbReference>
<dbReference type="Proteomes" id="UP000651837">
    <property type="component" value="Unassembled WGS sequence"/>
</dbReference>
<dbReference type="GO" id="GO:0016987">
    <property type="term" value="F:sigma factor activity"/>
    <property type="evidence" value="ECO:0007669"/>
    <property type="project" value="UniProtKB-KW"/>
</dbReference>
<dbReference type="Gene3D" id="1.10.1740.10">
    <property type="match status" value="1"/>
</dbReference>
<accession>A0A316DZ61</accession>
<dbReference type="InterPro" id="IPR013249">
    <property type="entry name" value="RNA_pol_sigma70_r4_t2"/>
</dbReference>
<gene>
    <name evidence="7" type="ORF">HZY62_12290</name>
    <name evidence="8" type="ORF">LX92_02644</name>
</gene>
<dbReference type="AlphaFoldDB" id="A0A316DZ61"/>
<dbReference type="Pfam" id="PF08281">
    <property type="entry name" value="Sigma70_r4_2"/>
    <property type="match status" value="1"/>
</dbReference>
<dbReference type="CDD" id="cd06171">
    <property type="entry name" value="Sigma70_r4"/>
    <property type="match status" value="1"/>
</dbReference>
<evidence type="ECO:0000256" key="2">
    <source>
        <dbReference type="ARBA" id="ARBA00023015"/>
    </source>
</evidence>
<dbReference type="SUPFAM" id="SSF88659">
    <property type="entry name" value="Sigma3 and sigma4 domains of RNA polymerase sigma factors"/>
    <property type="match status" value="1"/>
</dbReference>
<reference evidence="8 9" key="1">
    <citation type="submission" date="2018-05" db="EMBL/GenBank/DDBJ databases">
        <title>Genomic Encyclopedia of Archaeal and Bacterial Type Strains, Phase II (KMG-II): from individual species to whole genera.</title>
        <authorList>
            <person name="Goeker M."/>
        </authorList>
    </citation>
    <scope>NUCLEOTIDE SEQUENCE [LARGE SCALE GENOMIC DNA]</scope>
    <source>
        <strain evidence="8 9">DSM 23514</strain>
    </source>
</reference>
<dbReference type="InterPro" id="IPR039425">
    <property type="entry name" value="RNA_pol_sigma-70-like"/>
</dbReference>
<dbReference type="InterPro" id="IPR007627">
    <property type="entry name" value="RNA_pol_sigma70_r2"/>
</dbReference>
<name>A0A316DZ61_9FLAO</name>
<evidence type="ECO:0000256" key="4">
    <source>
        <dbReference type="ARBA" id="ARBA00023163"/>
    </source>
</evidence>
<evidence type="ECO:0000259" key="6">
    <source>
        <dbReference type="Pfam" id="PF08281"/>
    </source>
</evidence>
<dbReference type="PANTHER" id="PTHR43133">
    <property type="entry name" value="RNA POLYMERASE ECF-TYPE SIGMA FACTO"/>
    <property type="match status" value="1"/>
</dbReference>
<dbReference type="NCBIfam" id="TIGR02937">
    <property type="entry name" value="sigma70-ECF"/>
    <property type="match status" value="1"/>
</dbReference>
<dbReference type="SUPFAM" id="SSF88946">
    <property type="entry name" value="Sigma2 domain of RNA polymerase sigma factors"/>
    <property type="match status" value="1"/>
</dbReference>
<comment type="similarity">
    <text evidence="1">Belongs to the sigma-70 factor family. ECF subfamily.</text>
</comment>
<feature type="domain" description="RNA polymerase sigma-70 region 2" evidence="5">
    <location>
        <begin position="9"/>
        <end position="71"/>
    </location>
</feature>
<sequence>METQEIWDRFNNEVYFFILKKVNDKTATSDIFQNTFLKVHKNRSQLQDETKLRAWVFQIARNEIANHFNKESLYVTKTHTDTDIPLQNYQHICCFDKFITNLPKIYREVIELVYIQGKKQHEAAEILDISLVNVKARIRRAKDILKKNFNECCKYELDKNGRLTGESNCAVCQD</sequence>
<dbReference type="GO" id="GO:0006352">
    <property type="term" value="P:DNA-templated transcription initiation"/>
    <property type="evidence" value="ECO:0007669"/>
    <property type="project" value="InterPro"/>
</dbReference>
<comment type="caution">
    <text evidence="8">The sequence shown here is derived from an EMBL/GenBank/DDBJ whole genome shotgun (WGS) entry which is preliminary data.</text>
</comment>
<evidence type="ECO:0000313" key="8">
    <source>
        <dbReference type="EMBL" id="PWK22708.1"/>
    </source>
</evidence>
<dbReference type="InterPro" id="IPR013324">
    <property type="entry name" value="RNA_pol_sigma_r3/r4-like"/>
</dbReference>
<dbReference type="OrthoDB" id="9795666at2"/>
<dbReference type="Gene3D" id="1.10.10.10">
    <property type="entry name" value="Winged helix-like DNA-binding domain superfamily/Winged helix DNA-binding domain"/>
    <property type="match status" value="1"/>
</dbReference>
<evidence type="ECO:0000259" key="5">
    <source>
        <dbReference type="Pfam" id="PF04542"/>
    </source>
</evidence>
<feature type="domain" description="RNA polymerase sigma factor 70 region 4 type 2" evidence="6">
    <location>
        <begin position="95"/>
        <end position="142"/>
    </location>
</feature>
<dbReference type="GO" id="GO:0003677">
    <property type="term" value="F:DNA binding"/>
    <property type="evidence" value="ECO:0007669"/>
    <property type="project" value="InterPro"/>
</dbReference>
<evidence type="ECO:0000313" key="7">
    <source>
        <dbReference type="EMBL" id="MBD1261375.1"/>
    </source>
</evidence>
<keyword evidence="10" id="KW-1185">Reference proteome</keyword>
<keyword evidence="4" id="KW-0804">Transcription</keyword>
<reference evidence="7 10" key="2">
    <citation type="submission" date="2020-07" db="EMBL/GenBank/DDBJ databases">
        <title>The draft genome sequence of Maribacter polysiphoniae KCTC 22021.</title>
        <authorList>
            <person name="Mu L."/>
        </authorList>
    </citation>
    <scope>NUCLEOTIDE SEQUENCE [LARGE SCALE GENOMIC DNA]</scope>
    <source>
        <strain evidence="7 10">KCTC 22021</strain>
    </source>
</reference>
<dbReference type="PANTHER" id="PTHR43133:SF62">
    <property type="entry name" value="RNA POLYMERASE SIGMA FACTOR SIGZ"/>
    <property type="match status" value="1"/>
</dbReference>
<proteinExistence type="inferred from homology"/>
<dbReference type="InterPro" id="IPR013325">
    <property type="entry name" value="RNA_pol_sigma_r2"/>
</dbReference>
<keyword evidence="2" id="KW-0805">Transcription regulation</keyword>
<dbReference type="RefSeq" id="WP_109651357.1">
    <property type="nucleotide sequence ID" value="NZ_JACWLN010000005.1"/>
</dbReference>
<dbReference type="EMBL" id="QGGQ01000006">
    <property type="protein sequence ID" value="PWK22708.1"/>
    <property type="molecule type" value="Genomic_DNA"/>
</dbReference>
<evidence type="ECO:0000256" key="1">
    <source>
        <dbReference type="ARBA" id="ARBA00010641"/>
    </source>
</evidence>
<keyword evidence="3" id="KW-0731">Sigma factor</keyword>
<protein>
    <submittedName>
        <fullName evidence="8">RNA polymerase sigma (SigZ) subunit</fullName>
    </submittedName>
    <submittedName>
        <fullName evidence="7">Sigma-70 family RNA polymerase sigma factor</fullName>
    </submittedName>
</protein>